<protein>
    <recommendedName>
        <fullName evidence="4">PCI domain-containing protein</fullName>
    </recommendedName>
</protein>
<comment type="similarity">
    <text evidence="1">Belongs to the CSN7/EIF3M family. CSN7 subfamily.</text>
</comment>
<dbReference type="AlphaFoldDB" id="A0A383VPC8"/>
<organism evidence="5 6">
    <name type="scientific">Tetradesmus obliquus</name>
    <name type="common">Green alga</name>
    <name type="synonym">Acutodesmus obliquus</name>
    <dbReference type="NCBI Taxonomy" id="3088"/>
    <lineage>
        <taxon>Eukaryota</taxon>
        <taxon>Viridiplantae</taxon>
        <taxon>Chlorophyta</taxon>
        <taxon>core chlorophytes</taxon>
        <taxon>Chlorophyceae</taxon>
        <taxon>CS clade</taxon>
        <taxon>Sphaeropleales</taxon>
        <taxon>Scenedesmaceae</taxon>
        <taxon>Tetradesmus</taxon>
    </lineage>
</organism>
<gene>
    <name evidence="5" type="ORF">BQ4739_LOCUS7170</name>
</gene>
<dbReference type="Pfam" id="PF22061">
    <property type="entry name" value="CSN7_HB_subdom"/>
    <property type="match status" value="1"/>
</dbReference>
<dbReference type="GO" id="GO:0008180">
    <property type="term" value="C:COP9 signalosome"/>
    <property type="evidence" value="ECO:0007669"/>
    <property type="project" value="UniProtKB-KW"/>
</dbReference>
<dbReference type="PANTHER" id="PTHR15350">
    <property type="entry name" value="COP9 SIGNALOSOME COMPLEX SUBUNIT 7/DENDRITIC CELL PROTEIN GA17"/>
    <property type="match status" value="1"/>
</dbReference>
<feature type="coiled-coil region" evidence="3">
    <location>
        <begin position="194"/>
        <end position="221"/>
    </location>
</feature>
<keyword evidence="6" id="KW-1185">Reference proteome</keyword>
<dbReference type="PANTHER" id="PTHR15350:SF5">
    <property type="entry name" value="COP9 SIGNALOSOME COMPLEX SUBUNIT 7"/>
    <property type="match status" value="1"/>
</dbReference>
<evidence type="ECO:0000259" key="4">
    <source>
        <dbReference type="PROSITE" id="PS50250"/>
    </source>
</evidence>
<proteinExistence type="inferred from homology"/>
<dbReference type="InterPro" id="IPR045237">
    <property type="entry name" value="COPS7/eIF3m"/>
</dbReference>
<accession>A0A383VPC8</accession>
<dbReference type="Proteomes" id="UP000256970">
    <property type="component" value="Unassembled WGS sequence"/>
</dbReference>
<dbReference type="InterPro" id="IPR000717">
    <property type="entry name" value="PCI_dom"/>
</dbReference>
<reference evidence="5 6" key="1">
    <citation type="submission" date="2016-10" db="EMBL/GenBank/DDBJ databases">
        <authorList>
            <person name="Cai Z."/>
        </authorList>
    </citation>
    <scope>NUCLEOTIDE SEQUENCE [LARGE SCALE GENOMIC DNA]</scope>
</reference>
<evidence type="ECO:0000256" key="3">
    <source>
        <dbReference type="SAM" id="Coils"/>
    </source>
</evidence>
<sequence length="311" mass="33547">MDTEAKLQQYLLLGKSAKGRSMCELITKATAEPGLFTFGELLDLPKVQELQGEFAAFRALLELFCYGTYPEYQQHKASLPPLTQQHELKLKQLTVASLGSQQKVLPYELLQGALAIGTVRDLEDFIISDCFYAGLVTGKLDQRQGCLQVHDVASRDVRPAEARGLADALGNWLATAQVLLGRLESEASNASAAAAAAASRRRELESRQEELKKNLKVELERSGDAGMLLDDAGGYDVMDDDRIMMGGTSGGPGPASLMNRSKSRRRHMQQQENRAAATAAAGQGYGSCVNIGHLQRGDTFSAAAALRSSGV</sequence>
<keyword evidence="3" id="KW-0175">Coiled coil</keyword>
<keyword evidence="2" id="KW-0736">Signalosome</keyword>
<evidence type="ECO:0000313" key="5">
    <source>
        <dbReference type="EMBL" id="SZX66753.1"/>
    </source>
</evidence>
<evidence type="ECO:0000256" key="1">
    <source>
        <dbReference type="ARBA" id="ARBA00008482"/>
    </source>
</evidence>
<evidence type="ECO:0000313" key="6">
    <source>
        <dbReference type="Proteomes" id="UP000256970"/>
    </source>
</evidence>
<dbReference type="STRING" id="3088.A0A383VPC8"/>
<name>A0A383VPC8_TETOB</name>
<dbReference type="EMBL" id="FNXT01000736">
    <property type="protein sequence ID" value="SZX66753.1"/>
    <property type="molecule type" value="Genomic_DNA"/>
</dbReference>
<dbReference type="PROSITE" id="PS50250">
    <property type="entry name" value="PCI"/>
    <property type="match status" value="1"/>
</dbReference>
<feature type="domain" description="PCI" evidence="4">
    <location>
        <begin position="1"/>
        <end position="154"/>
    </location>
</feature>
<evidence type="ECO:0000256" key="2">
    <source>
        <dbReference type="ARBA" id="ARBA00022790"/>
    </source>
</evidence>